<evidence type="ECO:0000313" key="2">
    <source>
        <dbReference type="EMBL" id="GAA1243656.1"/>
    </source>
</evidence>
<keyword evidence="3" id="KW-1185">Reference proteome</keyword>
<protein>
    <submittedName>
        <fullName evidence="2">DUF664 domain-containing protein</fullName>
    </submittedName>
</protein>
<sequence>MNSAKLLADAFGRIREVVHEAAEGLTAAELSQRLDGDANTVAWLLWHLTRIQDDHLADASGTEQVWMTEGWADRFEASFGTALPPGSTGYGHTSAQVAALRVDSPDLLTGYHDAVHARTTGYLGGLTDRDLDRVVDESWSPPVTLGVRLVSVVSDDLQHAGQAVFIRGVLLRRRR</sequence>
<dbReference type="Proteomes" id="UP001500037">
    <property type="component" value="Unassembled WGS sequence"/>
</dbReference>
<dbReference type="InterPro" id="IPR034660">
    <property type="entry name" value="DinB/YfiT-like"/>
</dbReference>
<comment type="caution">
    <text evidence="2">The sequence shown here is derived from an EMBL/GenBank/DDBJ whole genome shotgun (WGS) entry which is preliminary data.</text>
</comment>
<dbReference type="InterPro" id="IPR024775">
    <property type="entry name" value="DinB-like"/>
</dbReference>
<evidence type="ECO:0000259" key="1">
    <source>
        <dbReference type="Pfam" id="PF12867"/>
    </source>
</evidence>
<accession>A0ABN1WBX1</accession>
<proteinExistence type="predicted"/>
<evidence type="ECO:0000313" key="3">
    <source>
        <dbReference type="Proteomes" id="UP001500037"/>
    </source>
</evidence>
<dbReference type="Gene3D" id="1.20.120.450">
    <property type="entry name" value="dinb family like domain"/>
    <property type="match status" value="1"/>
</dbReference>
<dbReference type="EMBL" id="BAAALF010000064">
    <property type="protein sequence ID" value="GAA1243656.1"/>
    <property type="molecule type" value="Genomic_DNA"/>
</dbReference>
<gene>
    <name evidence="2" type="ORF">GCM10009665_38120</name>
</gene>
<dbReference type="RefSeq" id="WP_344442930.1">
    <property type="nucleotide sequence ID" value="NZ_BAAALF010000064.1"/>
</dbReference>
<reference evidence="2 3" key="1">
    <citation type="journal article" date="2019" name="Int. J. Syst. Evol. Microbiol.">
        <title>The Global Catalogue of Microorganisms (GCM) 10K type strain sequencing project: providing services to taxonomists for standard genome sequencing and annotation.</title>
        <authorList>
            <consortium name="The Broad Institute Genomics Platform"/>
            <consortium name="The Broad Institute Genome Sequencing Center for Infectious Disease"/>
            <person name="Wu L."/>
            <person name="Ma J."/>
        </authorList>
    </citation>
    <scope>NUCLEOTIDE SEQUENCE [LARGE SCALE GENOMIC DNA]</scope>
    <source>
        <strain evidence="2 3">JCM 13004</strain>
    </source>
</reference>
<name>A0ABN1WBX1_9ACTN</name>
<feature type="domain" description="DinB-like" evidence="1">
    <location>
        <begin position="11"/>
        <end position="163"/>
    </location>
</feature>
<dbReference type="NCBIfam" id="NF047843">
    <property type="entry name" value="MST_Rv0443"/>
    <property type="match status" value="1"/>
</dbReference>
<dbReference type="Pfam" id="PF12867">
    <property type="entry name" value="DinB_2"/>
    <property type="match status" value="1"/>
</dbReference>
<organism evidence="2 3">
    <name type="scientific">Kitasatospora nipponensis</name>
    <dbReference type="NCBI Taxonomy" id="258049"/>
    <lineage>
        <taxon>Bacteria</taxon>
        <taxon>Bacillati</taxon>
        <taxon>Actinomycetota</taxon>
        <taxon>Actinomycetes</taxon>
        <taxon>Kitasatosporales</taxon>
        <taxon>Streptomycetaceae</taxon>
        <taxon>Kitasatospora</taxon>
    </lineage>
</organism>
<dbReference type="SUPFAM" id="SSF109854">
    <property type="entry name" value="DinB/YfiT-like putative metalloenzymes"/>
    <property type="match status" value="1"/>
</dbReference>